<proteinExistence type="inferred from homology"/>
<dbReference type="CDD" id="cd03255">
    <property type="entry name" value="ABC_MJ0796_LolCDE_FtsE"/>
    <property type="match status" value="1"/>
</dbReference>
<dbReference type="InterPro" id="IPR017871">
    <property type="entry name" value="ABC_transporter-like_CS"/>
</dbReference>
<sequence>MSILSVSDLSKVYQSGSRKLTVLDDVTFNIDHGEIISIVGPSGSGKTTLLGLCAGLDSASTGSVSLNGQNLQSLNEDQRAAVRNQHVGFIFQNFQLLPTLTALENVMVPLELKKRKDARSKAKELLEKVGLGDRSTHYPTQLSGGEQQRVSIARAFANEPKILFADEPTGNLDTETGEMIERLIFDLNKEQGTTLVLVTHDLELAAKTQRTIHIKGGKIQEEADA</sequence>
<keyword evidence="3 7" id="KW-0067">ATP-binding</keyword>
<dbReference type="PROSITE" id="PS50893">
    <property type="entry name" value="ABC_TRANSPORTER_2"/>
    <property type="match status" value="1"/>
</dbReference>
<dbReference type="InterPro" id="IPR003439">
    <property type="entry name" value="ABC_transporter-like_ATP-bd"/>
</dbReference>
<evidence type="ECO:0000256" key="5">
    <source>
        <dbReference type="ARBA" id="ARBA00038388"/>
    </source>
</evidence>
<dbReference type="SMART" id="SM00382">
    <property type="entry name" value="AAA"/>
    <property type="match status" value="1"/>
</dbReference>
<evidence type="ECO:0000256" key="1">
    <source>
        <dbReference type="ARBA" id="ARBA00022448"/>
    </source>
</evidence>
<dbReference type="eggNOG" id="COG4181">
    <property type="taxonomic scope" value="Bacteria"/>
</dbReference>
<dbReference type="Gene3D" id="3.40.50.300">
    <property type="entry name" value="P-loop containing nucleotide triphosphate hydrolases"/>
    <property type="match status" value="1"/>
</dbReference>
<evidence type="ECO:0000256" key="2">
    <source>
        <dbReference type="ARBA" id="ARBA00022741"/>
    </source>
</evidence>
<dbReference type="GO" id="GO:0022857">
    <property type="term" value="F:transmembrane transporter activity"/>
    <property type="evidence" value="ECO:0007669"/>
    <property type="project" value="UniProtKB-ARBA"/>
</dbReference>
<organism evidence="7 8">
    <name type="scientific">Algoriphagus machipongonensis</name>
    <dbReference type="NCBI Taxonomy" id="388413"/>
    <lineage>
        <taxon>Bacteria</taxon>
        <taxon>Pseudomonadati</taxon>
        <taxon>Bacteroidota</taxon>
        <taxon>Cytophagia</taxon>
        <taxon>Cytophagales</taxon>
        <taxon>Cyclobacteriaceae</taxon>
        <taxon>Algoriphagus</taxon>
    </lineage>
</organism>
<evidence type="ECO:0000259" key="6">
    <source>
        <dbReference type="PROSITE" id="PS50893"/>
    </source>
</evidence>
<dbReference type="Pfam" id="PF00005">
    <property type="entry name" value="ABC_tran"/>
    <property type="match status" value="1"/>
</dbReference>
<name>A3HYG7_9BACT</name>
<keyword evidence="4" id="KW-1278">Translocase</keyword>
<gene>
    <name evidence="7" type="ORF">ALPR1_05255</name>
</gene>
<dbReference type="GO" id="GO:0098796">
    <property type="term" value="C:membrane protein complex"/>
    <property type="evidence" value="ECO:0007669"/>
    <property type="project" value="UniProtKB-ARBA"/>
</dbReference>
<keyword evidence="2" id="KW-0547">Nucleotide-binding</keyword>
<evidence type="ECO:0000256" key="3">
    <source>
        <dbReference type="ARBA" id="ARBA00022840"/>
    </source>
</evidence>
<dbReference type="STRING" id="388413.ALPR1_05255"/>
<dbReference type="PANTHER" id="PTHR42798">
    <property type="entry name" value="LIPOPROTEIN-RELEASING SYSTEM ATP-BINDING PROTEIN LOLD"/>
    <property type="match status" value="1"/>
</dbReference>
<dbReference type="GO" id="GO:0016887">
    <property type="term" value="F:ATP hydrolysis activity"/>
    <property type="evidence" value="ECO:0007669"/>
    <property type="project" value="InterPro"/>
</dbReference>
<comment type="similarity">
    <text evidence="5">Belongs to the ABC transporter superfamily. Macrolide exporter (TC 3.A.1.122) family.</text>
</comment>
<dbReference type="AlphaFoldDB" id="A3HYG7"/>
<comment type="caution">
    <text evidence="7">The sequence shown here is derived from an EMBL/GenBank/DDBJ whole genome shotgun (WGS) entry which is preliminary data.</text>
</comment>
<dbReference type="SUPFAM" id="SSF52540">
    <property type="entry name" value="P-loop containing nucleoside triphosphate hydrolases"/>
    <property type="match status" value="1"/>
</dbReference>
<dbReference type="Proteomes" id="UP000003919">
    <property type="component" value="Unassembled WGS sequence"/>
</dbReference>
<dbReference type="FunFam" id="3.40.50.300:FF:000032">
    <property type="entry name" value="Export ABC transporter ATP-binding protein"/>
    <property type="match status" value="1"/>
</dbReference>
<dbReference type="PROSITE" id="PS00211">
    <property type="entry name" value="ABC_TRANSPORTER_1"/>
    <property type="match status" value="1"/>
</dbReference>
<feature type="domain" description="ABC transporter" evidence="6">
    <location>
        <begin position="4"/>
        <end position="225"/>
    </location>
</feature>
<dbReference type="RefSeq" id="WP_008198888.1">
    <property type="nucleotide sequence ID" value="NZ_CM001023.1"/>
</dbReference>
<evidence type="ECO:0000313" key="7">
    <source>
        <dbReference type="EMBL" id="EAZ80303.1"/>
    </source>
</evidence>
<evidence type="ECO:0000313" key="8">
    <source>
        <dbReference type="Proteomes" id="UP000003919"/>
    </source>
</evidence>
<dbReference type="HOGENOM" id="CLU_000604_1_22_10"/>
<dbReference type="EMBL" id="AAXU02000001">
    <property type="protein sequence ID" value="EAZ80303.1"/>
    <property type="molecule type" value="Genomic_DNA"/>
</dbReference>
<dbReference type="GO" id="GO:0005524">
    <property type="term" value="F:ATP binding"/>
    <property type="evidence" value="ECO:0007669"/>
    <property type="project" value="UniProtKB-KW"/>
</dbReference>
<dbReference type="PANTHER" id="PTHR42798:SF2">
    <property type="entry name" value="ABC TRANSPORTER ATP-BINDING PROTEIN MG467-RELATED"/>
    <property type="match status" value="1"/>
</dbReference>
<protein>
    <submittedName>
        <fullName evidence="7">ABC transporter, ATP-binding protein</fullName>
    </submittedName>
</protein>
<reference evidence="7 8" key="1">
    <citation type="journal article" date="2011" name="J. Bacteriol.">
        <title>Complete genome sequence of Algoriphagus sp. PR1, bacterial prey of a colony-forming choanoflagellate.</title>
        <authorList>
            <person name="Alegado R.A."/>
            <person name="Ferriera S."/>
            <person name="Nusbaum C."/>
            <person name="Young S.K."/>
            <person name="Zeng Q."/>
            <person name="Imamovic A."/>
            <person name="Fairclough S.R."/>
            <person name="King N."/>
        </authorList>
    </citation>
    <scope>NUCLEOTIDE SEQUENCE [LARGE SCALE GENOMIC DNA]</scope>
    <source>
        <strain evidence="7 8">PR1</strain>
    </source>
</reference>
<evidence type="ECO:0000256" key="4">
    <source>
        <dbReference type="ARBA" id="ARBA00022967"/>
    </source>
</evidence>
<dbReference type="InterPro" id="IPR003593">
    <property type="entry name" value="AAA+_ATPase"/>
</dbReference>
<dbReference type="InterPro" id="IPR027417">
    <property type="entry name" value="P-loop_NTPase"/>
</dbReference>
<keyword evidence="1" id="KW-0813">Transport</keyword>
<keyword evidence="8" id="KW-1185">Reference proteome</keyword>
<accession>A3HYG7</accession>
<dbReference type="OrthoDB" id="1114670at2"/>
<dbReference type="InterPro" id="IPR017911">
    <property type="entry name" value="MacB-like_ATP-bd"/>
</dbReference>